<dbReference type="PRINTS" id="PR00722">
    <property type="entry name" value="CHYMOTRYPSIN"/>
</dbReference>
<evidence type="ECO:0000313" key="10">
    <source>
        <dbReference type="RefSeq" id="XP_015262316.1"/>
    </source>
</evidence>
<evidence type="ECO:0000256" key="6">
    <source>
        <dbReference type="ARBA" id="ARBA00023180"/>
    </source>
</evidence>
<keyword evidence="3" id="KW-0732">Signal</keyword>
<dbReference type="InterPro" id="IPR043504">
    <property type="entry name" value="Peptidase_S1_PA_chymotrypsin"/>
</dbReference>
<keyword evidence="5" id="KW-1015">Disulfide bond</keyword>
<dbReference type="SUPFAM" id="SSF50494">
    <property type="entry name" value="Trypsin-like serine proteases"/>
    <property type="match status" value="2"/>
</dbReference>
<dbReference type="PANTHER" id="PTHR24253">
    <property type="entry name" value="TRANSMEMBRANE PROTEASE SERINE"/>
    <property type="match status" value="1"/>
</dbReference>
<proteinExistence type="inferred from homology"/>
<dbReference type="Gene3D" id="2.40.10.10">
    <property type="entry name" value="Trypsin-like serine proteases"/>
    <property type="match status" value="3"/>
</dbReference>
<evidence type="ECO:0000256" key="1">
    <source>
        <dbReference type="ARBA" id="ARBA00009228"/>
    </source>
</evidence>
<evidence type="ECO:0000256" key="2">
    <source>
        <dbReference type="ARBA" id="ARBA00022670"/>
    </source>
</evidence>
<dbReference type="PANTHER" id="PTHR24253:SF159">
    <property type="entry name" value="SERINE PROTEASE 42"/>
    <property type="match status" value="1"/>
</dbReference>
<keyword evidence="2 7" id="KW-0645">Protease</keyword>
<dbReference type="PROSITE" id="PS00135">
    <property type="entry name" value="TRYPSIN_SER"/>
    <property type="match status" value="1"/>
</dbReference>
<keyword evidence="7" id="KW-0720">Serine protease</keyword>
<dbReference type="GO" id="GO:0006508">
    <property type="term" value="P:proteolysis"/>
    <property type="evidence" value="ECO:0007669"/>
    <property type="project" value="UniProtKB-KW"/>
</dbReference>
<dbReference type="CDD" id="cd00190">
    <property type="entry name" value="Tryp_SPc"/>
    <property type="match status" value="2"/>
</dbReference>
<feature type="domain" description="Peptidase S1" evidence="8">
    <location>
        <begin position="307"/>
        <end position="552"/>
    </location>
</feature>
<dbReference type="InterPro" id="IPR033116">
    <property type="entry name" value="TRYPSIN_SER"/>
</dbReference>
<evidence type="ECO:0000259" key="8">
    <source>
        <dbReference type="PROSITE" id="PS50240"/>
    </source>
</evidence>
<comment type="similarity">
    <text evidence="1">Belongs to the peptidase S1 family. Snake venom subfamily.</text>
</comment>
<evidence type="ECO:0000313" key="9">
    <source>
        <dbReference type="Proteomes" id="UP000694871"/>
    </source>
</evidence>
<dbReference type="RefSeq" id="XP_015262316.1">
    <property type="nucleotide sequence ID" value="XM_015406830.1"/>
</dbReference>
<keyword evidence="9" id="KW-1185">Reference proteome</keyword>
<dbReference type="PROSITE" id="PS50240">
    <property type="entry name" value="TRYPSIN_DOM"/>
    <property type="match status" value="2"/>
</dbReference>
<keyword evidence="6" id="KW-0325">Glycoprotein</keyword>
<dbReference type="Proteomes" id="UP000694871">
    <property type="component" value="Unplaced"/>
</dbReference>
<gene>
    <name evidence="10" type="primary">PRSS53</name>
</gene>
<evidence type="ECO:0000256" key="3">
    <source>
        <dbReference type="ARBA" id="ARBA00022729"/>
    </source>
</evidence>
<evidence type="ECO:0000256" key="4">
    <source>
        <dbReference type="ARBA" id="ARBA00022801"/>
    </source>
</evidence>
<protein>
    <submittedName>
        <fullName evidence="10">Serine protease 53</fullName>
    </submittedName>
</protein>
<dbReference type="Pfam" id="PF00089">
    <property type="entry name" value="Trypsin"/>
    <property type="match status" value="2"/>
</dbReference>
<dbReference type="SMART" id="SM00020">
    <property type="entry name" value="Tryp_SPc"/>
    <property type="match status" value="2"/>
</dbReference>
<accession>A0ABM1JLH9</accession>
<dbReference type="InterPro" id="IPR009003">
    <property type="entry name" value="Peptidase_S1_PA"/>
</dbReference>
<evidence type="ECO:0000256" key="7">
    <source>
        <dbReference type="RuleBase" id="RU363034"/>
    </source>
</evidence>
<organism evidence="9 10">
    <name type="scientific">Gekko japonicus</name>
    <name type="common">Schlegel's Japanese gecko</name>
    <dbReference type="NCBI Taxonomy" id="146911"/>
    <lineage>
        <taxon>Eukaryota</taxon>
        <taxon>Metazoa</taxon>
        <taxon>Chordata</taxon>
        <taxon>Craniata</taxon>
        <taxon>Vertebrata</taxon>
        <taxon>Euteleostomi</taxon>
        <taxon>Lepidosauria</taxon>
        <taxon>Squamata</taxon>
        <taxon>Bifurcata</taxon>
        <taxon>Gekkota</taxon>
        <taxon>Gekkonidae</taxon>
        <taxon>Gekkoninae</taxon>
        <taxon>Gekko</taxon>
    </lineage>
</organism>
<dbReference type="GeneID" id="107106652"/>
<dbReference type="PROSITE" id="PS00134">
    <property type="entry name" value="TRYPSIN_HIS"/>
    <property type="match status" value="1"/>
</dbReference>
<feature type="domain" description="Peptidase S1" evidence="8">
    <location>
        <begin position="44"/>
        <end position="288"/>
    </location>
</feature>
<evidence type="ECO:0000256" key="5">
    <source>
        <dbReference type="ARBA" id="ARBA00023157"/>
    </source>
</evidence>
<dbReference type="InterPro" id="IPR018114">
    <property type="entry name" value="TRYPSIN_HIS"/>
</dbReference>
<dbReference type="InterPro" id="IPR001254">
    <property type="entry name" value="Trypsin_dom"/>
</dbReference>
<reference evidence="10" key="1">
    <citation type="submission" date="2025-08" db="UniProtKB">
        <authorList>
            <consortium name="RefSeq"/>
        </authorList>
    </citation>
    <scope>IDENTIFICATION</scope>
</reference>
<dbReference type="InterPro" id="IPR001314">
    <property type="entry name" value="Peptidase_S1A"/>
</dbReference>
<dbReference type="GO" id="GO:0008233">
    <property type="term" value="F:peptidase activity"/>
    <property type="evidence" value="ECO:0007669"/>
    <property type="project" value="UniProtKB-KW"/>
</dbReference>
<name>A0ABM1JLH9_GEKJA</name>
<keyword evidence="4 7" id="KW-0378">Hydrolase</keyword>
<sequence length="583" mass="64710">MGGQGHGREFAGTAVLLTLVIMGLSLGSYASGLTCGKQRLITRVAGGVNAQRGEWAWQVSLQHRGRHICGGSVISHRWILTAAHCFPEVGHPIVPQDWKVILGRLKLTGDPVKGEERDVAEIILHESYVNYKKGHDIALVRLSLPVWFKRDISPICLPRADHQFAFGTQCWVTGWGDIGTNNSLSDPMHLQEMALDLLSRDTCNCIYSNLRDRTIVSPAMPGMVCAVTPDRRRGPCKGDSGGPLVCLEDNRWFQAGIMSFSMDCERLNGPIILTETKAYADWIQHHVRKAAFANQTEPRPRTTDKYLCTGCGTLKRDKPGLGVEGLWPWYVSLQYEGKHTCGGTLISEDWIVTAAQCFIGRQEPERWVVLLGEKEVGLKREWLERRALQDIVLHGAYFNATEGYDIAVAKLDRPVKFNDHIWAICNPYKTHKFPLGSTCWTRGRTIDGTGTPSPLGGVEVKILGPRSCNCRYNLTSDHGHEIPIGSQMLCAVPHKSTMHCEETIGEPLMCNEKGTWFLAGISSFGKGCGTVVRPGVYTAVSAYQDWIMELVWSAYYDVQKPPIPAARDDDRCLTIKPRGAGNR</sequence>